<dbReference type="GeneID" id="25739920"/>
<proteinExistence type="predicted"/>
<gene>
    <name evidence="1" type="ORF">MNEG_7044</name>
</gene>
<name>A0A0D2L0G8_9CHLO</name>
<accession>A0A0D2L0G8</accession>
<dbReference type="Proteomes" id="UP000054498">
    <property type="component" value="Unassembled WGS sequence"/>
</dbReference>
<reference evidence="1 2" key="1">
    <citation type="journal article" date="2013" name="BMC Genomics">
        <title>Reconstruction of the lipid metabolism for the microalga Monoraphidium neglectum from its genome sequence reveals characteristics suitable for biofuel production.</title>
        <authorList>
            <person name="Bogen C."/>
            <person name="Al-Dilaimi A."/>
            <person name="Albersmeier A."/>
            <person name="Wichmann J."/>
            <person name="Grundmann M."/>
            <person name="Rupp O."/>
            <person name="Lauersen K.J."/>
            <person name="Blifernez-Klassen O."/>
            <person name="Kalinowski J."/>
            <person name="Goesmann A."/>
            <person name="Mussgnug J.H."/>
            <person name="Kruse O."/>
        </authorList>
    </citation>
    <scope>NUCLEOTIDE SEQUENCE [LARGE SCALE GENOMIC DNA]</scope>
    <source>
        <strain evidence="1 2">SAG 48.87</strain>
    </source>
</reference>
<dbReference type="OrthoDB" id="526505at2759"/>
<protein>
    <submittedName>
        <fullName evidence="1">Uncharacterized protein</fullName>
    </submittedName>
</protein>
<organism evidence="1 2">
    <name type="scientific">Monoraphidium neglectum</name>
    <dbReference type="NCBI Taxonomy" id="145388"/>
    <lineage>
        <taxon>Eukaryota</taxon>
        <taxon>Viridiplantae</taxon>
        <taxon>Chlorophyta</taxon>
        <taxon>core chlorophytes</taxon>
        <taxon>Chlorophyceae</taxon>
        <taxon>CS clade</taxon>
        <taxon>Sphaeropleales</taxon>
        <taxon>Selenastraceae</taxon>
        <taxon>Monoraphidium</taxon>
    </lineage>
</organism>
<keyword evidence="2" id="KW-1185">Reference proteome</keyword>
<evidence type="ECO:0000313" key="2">
    <source>
        <dbReference type="Proteomes" id="UP000054498"/>
    </source>
</evidence>
<sequence>MAAAGAAVAAPVGIGMYAWMDAAWPSSAAAVAAGKFTLDQIVGCAIWQAAYCSLPGNEWYRDMLTGAARSAAGGVDGGVRDAVAYAAAMSQMVLPAPATC</sequence>
<dbReference type="KEGG" id="mng:MNEG_7044"/>
<evidence type="ECO:0000313" key="1">
    <source>
        <dbReference type="EMBL" id="KIZ00919.1"/>
    </source>
</evidence>
<dbReference type="AlphaFoldDB" id="A0A0D2L0G8"/>
<dbReference type="RefSeq" id="XP_013899938.1">
    <property type="nucleotide sequence ID" value="XM_014044484.1"/>
</dbReference>
<dbReference type="EMBL" id="KK101430">
    <property type="protein sequence ID" value="KIZ00919.1"/>
    <property type="molecule type" value="Genomic_DNA"/>
</dbReference>